<dbReference type="InterPro" id="IPR009078">
    <property type="entry name" value="Ferritin-like_SF"/>
</dbReference>
<dbReference type="InterPro" id="IPR012347">
    <property type="entry name" value="Ferritin-like"/>
</dbReference>
<gene>
    <name evidence="1" type="ORF">E2L08_16015</name>
</gene>
<proteinExistence type="predicted"/>
<organism evidence="1 2">
    <name type="scientific">Palleronia sediminis</name>
    <dbReference type="NCBI Taxonomy" id="2547833"/>
    <lineage>
        <taxon>Bacteria</taxon>
        <taxon>Pseudomonadati</taxon>
        <taxon>Pseudomonadota</taxon>
        <taxon>Alphaproteobacteria</taxon>
        <taxon>Rhodobacterales</taxon>
        <taxon>Roseobacteraceae</taxon>
        <taxon>Palleronia</taxon>
    </lineage>
</organism>
<comment type="caution">
    <text evidence="1">The sequence shown here is derived from an EMBL/GenBank/DDBJ whole genome shotgun (WGS) entry which is preliminary data.</text>
</comment>
<name>A0A4R5ZZ88_9RHOB</name>
<dbReference type="InterPro" id="IPR047114">
    <property type="entry name" value="YciF"/>
</dbReference>
<dbReference type="AlphaFoldDB" id="A0A4R5ZZ88"/>
<dbReference type="PANTHER" id="PTHR30565">
    <property type="entry name" value="PROTEIN YCIF"/>
    <property type="match status" value="1"/>
</dbReference>
<dbReference type="Gene3D" id="1.20.1260.10">
    <property type="match status" value="1"/>
</dbReference>
<dbReference type="Proteomes" id="UP000295701">
    <property type="component" value="Unassembled WGS sequence"/>
</dbReference>
<protein>
    <submittedName>
        <fullName evidence="1">Ferritin-like domain-containing protein</fullName>
    </submittedName>
</protein>
<dbReference type="CDD" id="cd07909">
    <property type="entry name" value="YciF"/>
    <property type="match status" value="1"/>
</dbReference>
<accession>A0A4R5ZZ88</accession>
<dbReference type="PANTHER" id="PTHR30565:SF9">
    <property type="entry name" value="PROTEIN YCIF"/>
    <property type="match status" value="1"/>
</dbReference>
<dbReference type="SUPFAM" id="SSF47240">
    <property type="entry name" value="Ferritin-like"/>
    <property type="match status" value="1"/>
</dbReference>
<dbReference type="InterPro" id="IPR010287">
    <property type="entry name" value="DUF892_YciF-like"/>
</dbReference>
<sequence>MLYQLSYTPVTGCGRIAARPGGQDAIGRNKAPRPAFALQPVHKCKGARPMALNSLKDVYLDQIQDLYSACKQSVDATAKLGRAATDDELGRALAAGSKGIADGMGQLEKLCSDHGIDPNGTHCKGMEGLVQEAQAHVHDAEFGADEVRDAMIITQYQRMVHYALAGYGCLVAFANRLGLDGDGAILQECLDQTYDGDKRMTKIATTGGVNADAA</sequence>
<dbReference type="EMBL" id="SNAA01000026">
    <property type="protein sequence ID" value="TDL74848.1"/>
    <property type="molecule type" value="Genomic_DNA"/>
</dbReference>
<keyword evidence="2" id="KW-1185">Reference proteome</keyword>
<dbReference type="Pfam" id="PF05974">
    <property type="entry name" value="DUF892"/>
    <property type="match status" value="1"/>
</dbReference>
<reference evidence="1 2" key="1">
    <citation type="submission" date="2019-03" db="EMBL/GenBank/DDBJ databases">
        <title>Primorskyibacter sp. SS33 isolated from sediments.</title>
        <authorList>
            <person name="Xunke S."/>
        </authorList>
    </citation>
    <scope>NUCLEOTIDE SEQUENCE [LARGE SCALE GENOMIC DNA]</scope>
    <source>
        <strain evidence="1 2">SS33</strain>
    </source>
</reference>
<dbReference type="OrthoDB" id="9795056at2"/>
<evidence type="ECO:0000313" key="2">
    <source>
        <dbReference type="Proteomes" id="UP000295701"/>
    </source>
</evidence>
<evidence type="ECO:0000313" key="1">
    <source>
        <dbReference type="EMBL" id="TDL74848.1"/>
    </source>
</evidence>